<feature type="transmembrane region" description="Helical" evidence="8">
    <location>
        <begin position="621"/>
        <end position="640"/>
    </location>
</feature>
<feature type="region of interest" description="Disordered" evidence="7">
    <location>
        <begin position="514"/>
        <end position="539"/>
    </location>
</feature>
<evidence type="ECO:0000256" key="7">
    <source>
        <dbReference type="SAM" id="MobiDB-lite"/>
    </source>
</evidence>
<feature type="transmembrane region" description="Helical" evidence="8">
    <location>
        <begin position="551"/>
        <end position="571"/>
    </location>
</feature>
<keyword evidence="2 8" id="KW-0812">Transmembrane</keyword>
<dbReference type="GO" id="GO:0034486">
    <property type="term" value="P:vacuolar transmembrane transport"/>
    <property type="evidence" value="ECO:0007669"/>
    <property type="project" value="UniProtKB-ARBA"/>
</dbReference>
<dbReference type="InterPro" id="IPR051415">
    <property type="entry name" value="LAAT-1"/>
</dbReference>
<dbReference type="SMART" id="SM00679">
    <property type="entry name" value="CTNS"/>
    <property type="match status" value="2"/>
</dbReference>
<feature type="transmembrane region" description="Helical" evidence="8">
    <location>
        <begin position="447"/>
        <end position="466"/>
    </location>
</feature>
<dbReference type="PANTHER" id="PTHR16201:SF44">
    <property type="entry name" value="SEVEN TRANSMEMBRANE PROTEIN 1"/>
    <property type="match status" value="1"/>
</dbReference>
<feature type="transmembrane region" description="Helical" evidence="8">
    <location>
        <begin position="591"/>
        <end position="609"/>
    </location>
</feature>
<sequence>MSNSFAKILQRSKFASYDPAIAQTYTASRAQRQRGEYGFKRGVIGGESIRVKSQDNELGAVDYSNTTGDAKVVQRISDMRVPVHGVSSAVAPYSSYSDSNSSSSAPPCAKHTHDNPDSPLASLSTRPDIEAMSADEFRRYVARLHERRPAFRSFLGKLAGERAAAVAAMRGQKSEGGQDGKLNTHTPVDLYAAAQTDAYTYQQFLKQEQRKRVDEQRGQVLVSNMHANGGLRYSHPSPIESARFTPPLPGRILPHSPTTRNFANRQKKPIALAGLVATTDMSNLHNMSATDFAGAKDSTSARRDEKAGTANFRVVEKASVGKVPRVVHNHSGKNTLEGAFIHLDVVEAGSLEKMHHFATAFPIGSPEYVSTFEKDKPSGRSRPTGFLVGAQDLPLYQKKRMNRDGENATRISEMMKAARGSTFSAASGWISILSWFVVYSPQIYENYVLQSASGLSLTFVVIWLLGDITNLVGGFMVHLLPPMLILALYYTACDVILLWQMWIYRGNNGISEGGSGSGSEEGVAPTHPTESDRLLSVQEQHRHQQQESHQLFVNLLCTALVVFGGALSFILNADKEYMGTPPLHSTPTAQFAGWTSAVLYILSRFPQIIKNTHTHCDGLSIPLFAFALCGNCSYVAQVLFESTDGDYLWINMSWLVGTIGTVLLDLVVLSQFAYYRYRDSCLKQETDEAD</sequence>
<evidence type="ECO:0000256" key="6">
    <source>
        <dbReference type="ARBA" id="ARBA00050768"/>
    </source>
</evidence>
<proteinExistence type="inferred from homology"/>
<dbReference type="InterPro" id="IPR016712">
    <property type="entry name" value="Rbsml_bS1m-like"/>
</dbReference>
<name>A0A4T0HE22_WALIC</name>
<dbReference type="Proteomes" id="UP000306954">
    <property type="component" value="Unassembled WGS sequence"/>
</dbReference>
<organism evidence="9 10">
    <name type="scientific">Wallemia ichthyophaga</name>
    <dbReference type="NCBI Taxonomy" id="245174"/>
    <lineage>
        <taxon>Eukaryota</taxon>
        <taxon>Fungi</taxon>
        <taxon>Dikarya</taxon>
        <taxon>Basidiomycota</taxon>
        <taxon>Wallemiomycotina</taxon>
        <taxon>Wallemiomycetes</taxon>
        <taxon>Wallemiales</taxon>
        <taxon>Wallemiaceae</taxon>
        <taxon>Wallemia</taxon>
    </lineage>
</organism>
<protein>
    <submittedName>
        <fullName evidence="9">Uncharacterized protein</fullName>
    </submittedName>
</protein>
<comment type="catalytic activity">
    <reaction evidence="6">
        <text>L-histidine(out) + L-arginine(in) = L-histidine(in) + L-arginine(out)</text>
        <dbReference type="Rhea" id="RHEA:71063"/>
        <dbReference type="ChEBI" id="CHEBI:32682"/>
        <dbReference type="ChEBI" id="CHEBI:57595"/>
    </reaction>
</comment>
<feature type="compositionally biased region" description="Basic and acidic residues" evidence="7">
    <location>
        <begin position="529"/>
        <end position="539"/>
    </location>
</feature>
<reference evidence="9 10" key="1">
    <citation type="submission" date="2019-03" db="EMBL/GenBank/DDBJ databases">
        <title>Sequencing 23 genomes of Wallemia ichthyophaga.</title>
        <authorList>
            <person name="Gostincar C."/>
        </authorList>
    </citation>
    <scope>NUCLEOTIDE SEQUENCE [LARGE SCALE GENOMIC DNA]</scope>
    <source>
        <strain evidence="9 10">EXF-8621</strain>
    </source>
</reference>
<comment type="similarity">
    <text evidence="5">Belongs to the laat-1 family.</text>
</comment>
<dbReference type="GO" id="GO:0015174">
    <property type="term" value="F:basic amino acid transmembrane transporter activity"/>
    <property type="evidence" value="ECO:0007669"/>
    <property type="project" value="UniProtKB-ARBA"/>
</dbReference>
<dbReference type="AlphaFoldDB" id="A0A4T0HE22"/>
<accession>A0A4T0HE22</accession>
<feature type="transmembrane region" description="Helical" evidence="8">
    <location>
        <begin position="652"/>
        <end position="675"/>
    </location>
</feature>
<evidence type="ECO:0000256" key="4">
    <source>
        <dbReference type="ARBA" id="ARBA00023136"/>
    </source>
</evidence>
<evidence type="ECO:0000313" key="10">
    <source>
        <dbReference type="Proteomes" id="UP000306954"/>
    </source>
</evidence>
<evidence type="ECO:0000256" key="3">
    <source>
        <dbReference type="ARBA" id="ARBA00022989"/>
    </source>
</evidence>
<feature type="transmembrane region" description="Helical" evidence="8">
    <location>
        <begin position="422"/>
        <end position="440"/>
    </location>
</feature>
<evidence type="ECO:0000256" key="1">
    <source>
        <dbReference type="ARBA" id="ARBA00004141"/>
    </source>
</evidence>
<evidence type="ECO:0000256" key="8">
    <source>
        <dbReference type="SAM" id="Phobius"/>
    </source>
</evidence>
<dbReference type="Pfam" id="PF11709">
    <property type="entry name" value="Mit_ribos_Mrp51"/>
    <property type="match status" value="1"/>
</dbReference>
<feature type="region of interest" description="Disordered" evidence="7">
    <location>
        <begin position="92"/>
        <end position="124"/>
    </location>
</feature>
<dbReference type="Pfam" id="PF04193">
    <property type="entry name" value="PQ-loop"/>
    <property type="match status" value="2"/>
</dbReference>
<comment type="caution">
    <text evidence="9">The sequence shown here is derived from an EMBL/GenBank/DDBJ whole genome shotgun (WGS) entry which is preliminary data.</text>
</comment>
<evidence type="ECO:0000256" key="5">
    <source>
        <dbReference type="ARBA" id="ARBA00038039"/>
    </source>
</evidence>
<dbReference type="PANTHER" id="PTHR16201">
    <property type="entry name" value="SEVEN TRANSMEMBRANE PROTEIN 1-RELATED"/>
    <property type="match status" value="1"/>
</dbReference>
<keyword evidence="3 8" id="KW-1133">Transmembrane helix</keyword>
<keyword evidence="4 8" id="KW-0472">Membrane</keyword>
<dbReference type="EMBL" id="SPOF01000023">
    <property type="protein sequence ID" value="TIB11513.1"/>
    <property type="molecule type" value="Genomic_DNA"/>
</dbReference>
<dbReference type="FunFam" id="1.20.1280.290:FF:000009">
    <property type="entry name" value="PQ loop repeat family protein"/>
    <property type="match status" value="1"/>
</dbReference>
<dbReference type="GO" id="GO:0098852">
    <property type="term" value="C:lytic vacuole membrane"/>
    <property type="evidence" value="ECO:0007669"/>
    <property type="project" value="UniProtKB-ARBA"/>
</dbReference>
<dbReference type="FunFam" id="1.20.1280.290:FF:000012">
    <property type="entry name" value="Vacuolar membrane PQ loop repeat protein"/>
    <property type="match status" value="1"/>
</dbReference>
<evidence type="ECO:0000313" key="9">
    <source>
        <dbReference type="EMBL" id="TIB11513.1"/>
    </source>
</evidence>
<gene>
    <name evidence="9" type="ORF">E3P90_02372</name>
</gene>
<feature type="compositionally biased region" description="Low complexity" evidence="7">
    <location>
        <begin position="92"/>
        <end position="104"/>
    </location>
</feature>
<evidence type="ECO:0000256" key="2">
    <source>
        <dbReference type="ARBA" id="ARBA00022692"/>
    </source>
</evidence>
<feature type="transmembrane region" description="Helical" evidence="8">
    <location>
        <begin position="478"/>
        <end position="499"/>
    </location>
</feature>
<dbReference type="Gene3D" id="1.20.1280.290">
    <property type="match status" value="2"/>
</dbReference>
<dbReference type="InterPro" id="IPR006603">
    <property type="entry name" value="PQ-loop_rpt"/>
</dbReference>
<comment type="subcellular location">
    <subcellularLocation>
        <location evidence="1">Membrane</location>
        <topology evidence="1">Multi-pass membrane protein</topology>
    </subcellularLocation>
</comment>